<organism evidence="2 3">
    <name type="scientific">Hungatella hathewayi DSM 13479</name>
    <dbReference type="NCBI Taxonomy" id="566550"/>
    <lineage>
        <taxon>Bacteria</taxon>
        <taxon>Bacillati</taxon>
        <taxon>Bacillota</taxon>
        <taxon>Clostridia</taxon>
        <taxon>Lachnospirales</taxon>
        <taxon>Lachnospiraceae</taxon>
        <taxon>Hungatella</taxon>
    </lineage>
</organism>
<dbReference type="AlphaFoldDB" id="D3AFA0"/>
<gene>
    <name evidence="2" type="ORF">CLOSTHATH_02284</name>
</gene>
<feature type="non-terminal residue" evidence="2">
    <location>
        <position position="1"/>
    </location>
</feature>
<accession>D3AFA0</accession>
<reference evidence="2 3" key="1">
    <citation type="submission" date="2010-01" db="EMBL/GenBank/DDBJ databases">
        <authorList>
            <person name="Weinstock G."/>
            <person name="Sodergren E."/>
            <person name="Clifton S."/>
            <person name="Fulton L."/>
            <person name="Fulton B."/>
            <person name="Courtney L."/>
            <person name="Fronick C."/>
            <person name="Harrison M."/>
            <person name="Strong C."/>
            <person name="Farmer C."/>
            <person name="Delahaunty K."/>
            <person name="Markovic C."/>
            <person name="Hall O."/>
            <person name="Minx P."/>
            <person name="Tomlinson C."/>
            <person name="Mitreva M."/>
            <person name="Nelson J."/>
            <person name="Hou S."/>
            <person name="Wollam A."/>
            <person name="Pepin K.H."/>
            <person name="Johnson M."/>
            <person name="Bhonagiri V."/>
            <person name="Nash W.E."/>
            <person name="Warren W."/>
            <person name="Chinwalla A."/>
            <person name="Mardis E.R."/>
            <person name="Wilson R.K."/>
        </authorList>
    </citation>
    <scope>NUCLEOTIDE SEQUENCE [LARGE SCALE GENOMIC DNA]</scope>
    <source>
        <strain evidence="2 3">DSM 13479</strain>
    </source>
</reference>
<dbReference type="HOGENOM" id="CLU_2818505_0_0_9"/>
<evidence type="ECO:0000313" key="2">
    <source>
        <dbReference type="EMBL" id="EFC99515.1"/>
    </source>
</evidence>
<evidence type="ECO:0000313" key="3">
    <source>
        <dbReference type="Proteomes" id="UP000004968"/>
    </source>
</evidence>
<name>D3AFA0_9FIRM</name>
<feature type="region of interest" description="Disordered" evidence="1">
    <location>
        <begin position="1"/>
        <end position="67"/>
    </location>
</feature>
<feature type="compositionally biased region" description="Low complexity" evidence="1">
    <location>
        <begin position="38"/>
        <end position="48"/>
    </location>
</feature>
<dbReference type="EMBL" id="ACIO01000174">
    <property type="protein sequence ID" value="EFC99515.1"/>
    <property type="molecule type" value="Genomic_DNA"/>
</dbReference>
<sequence>GQPSEETTMEETEAPVDGTTASEELQTGEDAETEAAEKAAAQPETAAQGEKRSKPNVVIVTTGGAGE</sequence>
<comment type="caution">
    <text evidence="2">The sequence shown here is derived from an EMBL/GenBank/DDBJ whole genome shotgun (WGS) entry which is preliminary data.</text>
</comment>
<evidence type="ECO:0000256" key="1">
    <source>
        <dbReference type="SAM" id="MobiDB-lite"/>
    </source>
</evidence>
<dbReference type="Proteomes" id="UP000004968">
    <property type="component" value="Unassembled WGS sequence"/>
</dbReference>
<protein>
    <submittedName>
        <fullName evidence="2">Uncharacterized protein</fullName>
    </submittedName>
</protein>
<proteinExistence type="predicted"/>